<evidence type="ECO:0000313" key="2">
    <source>
        <dbReference type="EMBL" id="ACL67706.1"/>
    </source>
</evidence>
<organism evidence="2 3">
    <name type="scientific">Anaeromyxobacter dehalogenans (strain ATCC BAA-258 / DSM 21875 / 2CP-1)</name>
    <dbReference type="NCBI Taxonomy" id="455488"/>
    <lineage>
        <taxon>Bacteria</taxon>
        <taxon>Pseudomonadati</taxon>
        <taxon>Myxococcota</taxon>
        <taxon>Myxococcia</taxon>
        <taxon>Myxococcales</taxon>
        <taxon>Cystobacterineae</taxon>
        <taxon>Anaeromyxobacteraceae</taxon>
        <taxon>Anaeromyxobacter</taxon>
    </lineage>
</organism>
<dbReference type="KEGG" id="acp:A2cp1_4389"/>
<dbReference type="Proteomes" id="UP000007089">
    <property type="component" value="Chromosome"/>
</dbReference>
<proteinExistence type="predicted"/>
<evidence type="ECO:0008006" key="4">
    <source>
        <dbReference type="Google" id="ProtNLM"/>
    </source>
</evidence>
<sequence length="263" mass="27804">MRSSGCERGSRRRAALAAALALAALAGCATRDVETTPFRIRAEGPDGASLVDARSGAGFIVVTGPASLPSPTTLRVDQAVVDDASGTRTLDSVTFSFDPAALPDLAFPPRLAGLTVTVELNVDPHGAGPVREPLTIPALRIASGDTARSYEFLVGESAYTLADGMPGVPALLGPYVGTEDIPFFEVRPNWTESEPAKCGMVYDADMLRVTQSIPVVTLAAGRRAQVYVGLRAEPWNVVHVQSWHRRGTCAGQAGSWTQFAAWR</sequence>
<evidence type="ECO:0000256" key="1">
    <source>
        <dbReference type="SAM" id="SignalP"/>
    </source>
</evidence>
<name>B8JCI6_ANAD2</name>
<dbReference type="EMBL" id="CP001359">
    <property type="protein sequence ID" value="ACL67706.1"/>
    <property type="molecule type" value="Genomic_DNA"/>
</dbReference>
<reference evidence="2" key="1">
    <citation type="submission" date="2009-01" db="EMBL/GenBank/DDBJ databases">
        <title>Complete sequence of Anaeromyxobacter dehalogenans 2CP-1.</title>
        <authorList>
            <consortium name="US DOE Joint Genome Institute"/>
            <person name="Lucas S."/>
            <person name="Copeland A."/>
            <person name="Lapidus A."/>
            <person name="Glavina del Rio T."/>
            <person name="Dalin E."/>
            <person name="Tice H."/>
            <person name="Bruce D."/>
            <person name="Goodwin L."/>
            <person name="Pitluck S."/>
            <person name="Saunders E."/>
            <person name="Brettin T."/>
            <person name="Detter J.C."/>
            <person name="Han C."/>
            <person name="Larimer F."/>
            <person name="Land M."/>
            <person name="Hauser L."/>
            <person name="Kyrpides N."/>
            <person name="Ovchinnikova G."/>
            <person name="Beliaev A.S."/>
            <person name="Richardson P."/>
        </authorList>
    </citation>
    <scope>NUCLEOTIDE SEQUENCE</scope>
    <source>
        <strain evidence="2">2CP-1</strain>
    </source>
</reference>
<feature type="chain" id="PRO_5002875343" description="Lipoprotein" evidence="1">
    <location>
        <begin position="32"/>
        <end position="263"/>
    </location>
</feature>
<keyword evidence="3" id="KW-1185">Reference proteome</keyword>
<gene>
    <name evidence="2" type="ordered locus">A2cp1_4389</name>
</gene>
<evidence type="ECO:0000313" key="3">
    <source>
        <dbReference type="Proteomes" id="UP000007089"/>
    </source>
</evidence>
<feature type="signal peptide" evidence="1">
    <location>
        <begin position="1"/>
        <end position="31"/>
    </location>
</feature>
<accession>B8JCI6</accession>
<protein>
    <recommendedName>
        <fullName evidence="4">Lipoprotein</fullName>
    </recommendedName>
</protein>
<dbReference type="HOGENOM" id="CLU_1056207_0_0_7"/>
<dbReference type="RefSeq" id="WP_015935394.1">
    <property type="nucleotide sequence ID" value="NC_011891.1"/>
</dbReference>
<dbReference type="AlphaFoldDB" id="B8JCI6"/>
<keyword evidence="1" id="KW-0732">Signal</keyword>
<dbReference type="PROSITE" id="PS51257">
    <property type="entry name" value="PROKAR_LIPOPROTEIN"/>
    <property type="match status" value="1"/>
</dbReference>